<dbReference type="Pfam" id="PF07696">
    <property type="entry name" value="7TMR-DISMED2"/>
    <property type="match status" value="1"/>
</dbReference>
<dbReference type="Pfam" id="PF02518">
    <property type="entry name" value="HATPase_c"/>
    <property type="match status" value="1"/>
</dbReference>
<evidence type="ECO:0000256" key="3">
    <source>
        <dbReference type="ARBA" id="ARBA00022553"/>
    </source>
</evidence>
<evidence type="ECO:0000256" key="5">
    <source>
        <dbReference type="ARBA" id="ARBA00022741"/>
    </source>
</evidence>
<keyword evidence="14" id="KW-0472">Membrane</keyword>
<dbReference type="PRINTS" id="PR00344">
    <property type="entry name" value="BCTRLSENSOR"/>
</dbReference>
<dbReference type="InterPro" id="IPR005467">
    <property type="entry name" value="His_kinase_dom"/>
</dbReference>
<dbReference type="SUPFAM" id="SSF55874">
    <property type="entry name" value="ATPase domain of HSP90 chaperone/DNA topoisomerase II/histidine kinase"/>
    <property type="match status" value="1"/>
</dbReference>
<dbReference type="Pfam" id="PF07695">
    <property type="entry name" value="7TMR-DISM_7TM"/>
    <property type="match status" value="1"/>
</dbReference>
<feature type="transmembrane region" description="Helical" evidence="14">
    <location>
        <begin position="192"/>
        <end position="209"/>
    </location>
</feature>
<dbReference type="SMART" id="SM00388">
    <property type="entry name" value="HisKA"/>
    <property type="match status" value="1"/>
</dbReference>
<keyword evidence="10" id="KW-0238">DNA-binding</keyword>
<feature type="transmembrane region" description="Helical" evidence="14">
    <location>
        <begin position="216"/>
        <end position="232"/>
    </location>
</feature>
<dbReference type="InterPro" id="IPR011623">
    <property type="entry name" value="7TMR_DISM_rcpt_extracell_dom1"/>
</dbReference>
<dbReference type="InterPro" id="IPR018062">
    <property type="entry name" value="HTH_AraC-typ_CS"/>
</dbReference>
<gene>
    <name evidence="19" type="ORF">H9S92_08415</name>
</gene>
<dbReference type="InterPro" id="IPR036097">
    <property type="entry name" value="HisK_dim/P_sf"/>
</dbReference>
<dbReference type="Gene3D" id="3.40.50.2300">
    <property type="match status" value="1"/>
</dbReference>
<feature type="region of interest" description="Disordered" evidence="13">
    <location>
        <begin position="663"/>
        <end position="684"/>
    </location>
</feature>
<evidence type="ECO:0000256" key="4">
    <source>
        <dbReference type="ARBA" id="ARBA00022679"/>
    </source>
</evidence>
<dbReference type="GO" id="GO:0000155">
    <property type="term" value="F:phosphorelay sensor kinase activity"/>
    <property type="evidence" value="ECO:0007669"/>
    <property type="project" value="InterPro"/>
</dbReference>
<dbReference type="SMART" id="SM00448">
    <property type="entry name" value="REC"/>
    <property type="match status" value="1"/>
</dbReference>
<evidence type="ECO:0000256" key="10">
    <source>
        <dbReference type="ARBA" id="ARBA00023125"/>
    </source>
</evidence>
<dbReference type="Proteomes" id="UP000650081">
    <property type="component" value="Unassembled WGS sequence"/>
</dbReference>
<dbReference type="FunFam" id="3.30.565.10:FF:000037">
    <property type="entry name" value="Hybrid sensor histidine kinase/response regulator"/>
    <property type="match status" value="1"/>
</dbReference>
<dbReference type="PANTHER" id="PTHR43547:SF2">
    <property type="entry name" value="HYBRID SIGNAL TRANSDUCTION HISTIDINE KINASE C"/>
    <property type="match status" value="1"/>
</dbReference>
<feature type="domain" description="Response regulatory" evidence="18">
    <location>
        <begin position="686"/>
        <end position="801"/>
    </location>
</feature>
<keyword evidence="8" id="KW-0902">Two-component regulatory system</keyword>
<evidence type="ECO:0000313" key="20">
    <source>
        <dbReference type="Proteomes" id="UP000650081"/>
    </source>
</evidence>
<evidence type="ECO:0000256" key="1">
    <source>
        <dbReference type="ARBA" id="ARBA00000085"/>
    </source>
</evidence>
<dbReference type="InterPro" id="IPR011622">
    <property type="entry name" value="7TMR_DISM_rcpt_extracell_dom2"/>
</dbReference>
<dbReference type="Pfam" id="PF00072">
    <property type="entry name" value="Response_reg"/>
    <property type="match status" value="1"/>
</dbReference>
<dbReference type="EMBL" id="JACSIT010000091">
    <property type="protein sequence ID" value="MBC6994182.1"/>
    <property type="molecule type" value="Genomic_DNA"/>
</dbReference>
<evidence type="ECO:0000256" key="12">
    <source>
        <dbReference type="PROSITE-ProRule" id="PRU00169"/>
    </source>
</evidence>
<proteinExistence type="predicted"/>
<evidence type="ECO:0000256" key="2">
    <source>
        <dbReference type="ARBA" id="ARBA00012438"/>
    </source>
</evidence>
<dbReference type="InterPro" id="IPR011006">
    <property type="entry name" value="CheY-like_superfamily"/>
</dbReference>
<feature type="domain" description="Histidine kinase" evidence="17">
    <location>
        <begin position="413"/>
        <end position="629"/>
    </location>
</feature>
<evidence type="ECO:0000256" key="6">
    <source>
        <dbReference type="ARBA" id="ARBA00022777"/>
    </source>
</evidence>
<feature type="domain" description="HTH araC/xylS-type" evidence="16">
    <location>
        <begin position="833"/>
        <end position="932"/>
    </location>
</feature>
<dbReference type="InterPro" id="IPR018060">
    <property type="entry name" value="HTH_AraC"/>
</dbReference>
<dbReference type="InterPro" id="IPR003594">
    <property type="entry name" value="HATPase_dom"/>
</dbReference>
<dbReference type="PROSITE" id="PS50109">
    <property type="entry name" value="HIS_KIN"/>
    <property type="match status" value="1"/>
</dbReference>
<dbReference type="Gene3D" id="3.30.565.10">
    <property type="entry name" value="Histidine kinase-like ATPase, C-terminal domain"/>
    <property type="match status" value="1"/>
</dbReference>
<evidence type="ECO:0000256" key="13">
    <source>
        <dbReference type="SAM" id="MobiDB-lite"/>
    </source>
</evidence>
<keyword evidence="14" id="KW-1133">Transmembrane helix</keyword>
<comment type="catalytic activity">
    <reaction evidence="1">
        <text>ATP + protein L-histidine = ADP + protein N-phospho-L-histidine.</text>
        <dbReference type="EC" id="2.7.13.3"/>
    </reaction>
</comment>
<feature type="transmembrane region" description="Helical" evidence="14">
    <location>
        <begin position="311"/>
        <end position="331"/>
    </location>
</feature>
<keyword evidence="11" id="KW-0804">Transcription</keyword>
<organism evidence="19 20">
    <name type="scientific">Neolewinella lacunae</name>
    <dbReference type="NCBI Taxonomy" id="1517758"/>
    <lineage>
        <taxon>Bacteria</taxon>
        <taxon>Pseudomonadati</taxon>
        <taxon>Bacteroidota</taxon>
        <taxon>Saprospiria</taxon>
        <taxon>Saprospirales</taxon>
        <taxon>Lewinellaceae</taxon>
        <taxon>Neolewinella</taxon>
    </lineage>
</organism>
<dbReference type="EC" id="2.7.13.3" evidence="2"/>
<dbReference type="SUPFAM" id="SSF52172">
    <property type="entry name" value="CheY-like"/>
    <property type="match status" value="1"/>
</dbReference>
<feature type="chain" id="PRO_5038001226" description="histidine kinase" evidence="15">
    <location>
        <begin position="19"/>
        <end position="933"/>
    </location>
</feature>
<dbReference type="SUPFAM" id="SSF47384">
    <property type="entry name" value="Homodimeric domain of signal transducing histidine kinase"/>
    <property type="match status" value="1"/>
</dbReference>
<dbReference type="PROSITE" id="PS00041">
    <property type="entry name" value="HTH_ARAC_FAMILY_1"/>
    <property type="match status" value="1"/>
</dbReference>
<dbReference type="GO" id="GO:0043565">
    <property type="term" value="F:sequence-specific DNA binding"/>
    <property type="evidence" value="ECO:0007669"/>
    <property type="project" value="InterPro"/>
</dbReference>
<keyword evidence="3 12" id="KW-0597">Phosphoprotein</keyword>
<evidence type="ECO:0000256" key="8">
    <source>
        <dbReference type="ARBA" id="ARBA00023012"/>
    </source>
</evidence>
<dbReference type="InterPro" id="IPR009057">
    <property type="entry name" value="Homeodomain-like_sf"/>
</dbReference>
<evidence type="ECO:0000313" key="19">
    <source>
        <dbReference type="EMBL" id="MBC6994182.1"/>
    </source>
</evidence>
<dbReference type="Gene3D" id="1.10.287.130">
    <property type="match status" value="1"/>
</dbReference>
<dbReference type="PANTHER" id="PTHR43547">
    <property type="entry name" value="TWO-COMPONENT HISTIDINE KINASE"/>
    <property type="match status" value="1"/>
</dbReference>
<dbReference type="InterPro" id="IPR004358">
    <property type="entry name" value="Sig_transdc_His_kin-like_C"/>
</dbReference>
<dbReference type="Gene3D" id="2.60.40.2380">
    <property type="match status" value="1"/>
</dbReference>
<evidence type="ECO:0000259" key="16">
    <source>
        <dbReference type="PROSITE" id="PS01124"/>
    </source>
</evidence>
<sequence length="933" mass="104099">MKACVTIFLVLFLLPTRASDTIPVHAYGDDAHDFMKLSRKCGILLDPSGALTIEDILRDSSLQFYRLGDRALPPLPFVSWNRIRVTNTGTKTRHDVFANYIYSDSVWMYTVDGKQVVAEGLAGGAVHPHNKYFPNVGADFPFSLAPGQTRDYYFRAKYVRSTPYLRSSLHLLTIFPGKTYRDWMDDNKRQEFFYAGILCLCGLVSFFMYTVFREKIFIYFGTLMLALAGYFLDFYNELGALFNFTQEIGSYVRHLLVLGLVGSLFLFIKDFLDLREQQPAFHRPYLGASGLLLLVILANTVFGFWIPTPVISLGIIGWSLVSIALIGYLAWRGSAAGKILLISISFLCLGGLALLLSGFGIFDTTLTSQAFKIGVLLFSGILFYGLFDRVNAIRRAKSEAEELNDVKSRIFANITHEFRTPLTLMLGPLEQLLSESTDPQQRKLLQLAHRNAERQLSLVNQLLDLSKAESGHLPLRATEQDFIPFLKGAVYAYTSLAEQKNIALQLHCPEDSLLLYFDREKMEQIIYNLLSNAFKFTPEGGQVTVTLRSQKEGIKLDIQDSGIGIPEHRLQHVFDRFFREEAAERGNFEGYGIGLALVKELVQLHRGSVSLQSKVDVGTTVTLTFPLGSKHLAAEQIVLTEAIAPRVLPPLLPLGGRGASQLPLSGGRGGAPAAAPASTPQPDQNTLLLVEDNADVRAFIRQRLVPKFLVLEAVNGQEGIEMAILHTPDLIISDVMMPDKNGYELCQTLKTDVRTSHIPIILLTAKAAREEKLEGLETGADAYLTKPFDARELAIRVDNLIQTREQLRKRFATAIELKPEEITANSIDQSFLQSALHVVEAHLAEENFSVEDLAQALNMSRSNLNRKLRALINQSSNQFIQSVRLQRAADLLRQRAGTVGEIAFQTGFSSTAYFVKCFKDKYGQTPGTFLESH</sequence>
<dbReference type="Pfam" id="PF00512">
    <property type="entry name" value="HisKA"/>
    <property type="match status" value="1"/>
</dbReference>
<dbReference type="RefSeq" id="WP_187466267.1">
    <property type="nucleotide sequence ID" value="NZ_JACSIT010000091.1"/>
</dbReference>
<evidence type="ECO:0000256" key="11">
    <source>
        <dbReference type="ARBA" id="ARBA00023163"/>
    </source>
</evidence>
<evidence type="ECO:0000256" key="15">
    <source>
        <dbReference type="SAM" id="SignalP"/>
    </source>
</evidence>
<keyword evidence="9" id="KW-0805">Transcription regulation</keyword>
<evidence type="ECO:0000256" key="14">
    <source>
        <dbReference type="SAM" id="Phobius"/>
    </source>
</evidence>
<keyword evidence="6" id="KW-0418">Kinase</keyword>
<protein>
    <recommendedName>
        <fullName evidence="2">histidine kinase</fullName>
        <ecNumber evidence="2">2.7.13.3</ecNumber>
    </recommendedName>
</protein>
<dbReference type="PROSITE" id="PS50110">
    <property type="entry name" value="RESPONSE_REGULATORY"/>
    <property type="match status" value="1"/>
</dbReference>
<name>A0A923TCW5_9BACT</name>
<dbReference type="InterPro" id="IPR001789">
    <property type="entry name" value="Sig_transdc_resp-reg_receiver"/>
</dbReference>
<dbReference type="PROSITE" id="PS01124">
    <property type="entry name" value="HTH_ARAC_FAMILY_2"/>
    <property type="match status" value="1"/>
</dbReference>
<keyword evidence="7" id="KW-0067">ATP-binding</keyword>
<accession>A0A923TCW5</accession>
<evidence type="ECO:0000256" key="7">
    <source>
        <dbReference type="ARBA" id="ARBA00022840"/>
    </source>
</evidence>
<comment type="caution">
    <text evidence="19">The sequence shown here is derived from an EMBL/GenBank/DDBJ whole genome shotgun (WGS) entry which is preliminary data.</text>
</comment>
<dbReference type="Pfam" id="PF12833">
    <property type="entry name" value="HTH_18"/>
    <property type="match status" value="1"/>
</dbReference>
<dbReference type="SMART" id="SM00387">
    <property type="entry name" value="HATPase_c"/>
    <property type="match status" value="1"/>
</dbReference>
<dbReference type="AlphaFoldDB" id="A0A923TCW5"/>
<feature type="transmembrane region" description="Helical" evidence="14">
    <location>
        <begin position="284"/>
        <end position="305"/>
    </location>
</feature>
<keyword evidence="15" id="KW-0732">Signal</keyword>
<dbReference type="InterPro" id="IPR036890">
    <property type="entry name" value="HATPase_C_sf"/>
</dbReference>
<keyword evidence="5" id="KW-0547">Nucleotide-binding</keyword>
<feature type="modified residue" description="4-aspartylphosphate" evidence="12">
    <location>
        <position position="734"/>
    </location>
</feature>
<reference evidence="19" key="1">
    <citation type="submission" date="2020-08" db="EMBL/GenBank/DDBJ databases">
        <title>Lewinella bacteria from marine environments.</title>
        <authorList>
            <person name="Zhong Y."/>
        </authorList>
    </citation>
    <scope>NUCLEOTIDE SEQUENCE</scope>
    <source>
        <strain evidence="19">KCTC 42187</strain>
    </source>
</reference>
<keyword evidence="14" id="KW-0812">Transmembrane</keyword>
<dbReference type="GO" id="GO:0005524">
    <property type="term" value="F:ATP binding"/>
    <property type="evidence" value="ECO:0007669"/>
    <property type="project" value="UniProtKB-KW"/>
</dbReference>
<evidence type="ECO:0000259" key="18">
    <source>
        <dbReference type="PROSITE" id="PS50110"/>
    </source>
</evidence>
<feature type="signal peptide" evidence="15">
    <location>
        <begin position="1"/>
        <end position="18"/>
    </location>
</feature>
<dbReference type="CDD" id="cd00082">
    <property type="entry name" value="HisKA"/>
    <property type="match status" value="1"/>
</dbReference>
<evidence type="ECO:0000256" key="9">
    <source>
        <dbReference type="ARBA" id="ARBA00023015"/>
    </source>
</evidence>
<evidence type="ECO:0000259" key="17">
    <source>
        <dbReference type="PROSITE" id="PS50109"/>
    </source>
</evidence>
<dbReference type="SUPFAM" id="SSF46689">
    <property type="entry name" value="Homeodomain-like"/>
    <property type="match status" value="1"/>
</dbReference>
<feature type="transmembrane region" description="Helical" evidence="14">
    <location>
        <begin position="252"/>
        <end position="272"/>
    </location>
</feature>
<keyword evidence="20" id="KW-1185">Reference proteome</keyword>
<feature type="transmembrane region" description="Helical" evidence="14">
    <location>
        <begin position="368"/>
        <end position="387"/>
    </location>
</feature>
<dbReference type="SMART" id="SM00342">
    <property type="entry name" value="HTH_ARAC"/>
    <property type="match status" value="1"/>
</dbReference>
<dbReference type="GO" id="GO:0003700">
    <property type="term" value="F:DNA-binding transcription factor activity"/>
    <property type="evidence" value="ECO:0007669"/>
    <property type="project" value="InterPro"/>
</dbReference>
<feature type="transmembrane region" description="Helical" evidence="14">
    <location>
        <begin position="340"/>
        <end position="362"/>
    </location>
</feature>
<keyword evidence="4" id="KW-0808">Transferase</keyword>
<dbReference type="Gene3D" id="1.10.10.60">
    <property type="entry name" value="Homeodomain-like"/>
    <property type="match status" value="1"/>
</dbReference>
<dbReference type="InterPro" id="IPR003661">
    <property type="entry name" value="HisK_dim/P_dom"/>
</dbReference>
<dbReference type="CDD" id="cd17574">
    <property type="entry name" value="REC_OmpR"/>
    <property type="match status" value="1"/>
</dbReference>